<dbReference type="Proteomes" id="UP000178684">
    <property type="component" value="Unassembled WGS sequence"/>
</dbReference>
<dbReference type="AlphaFoldDB" id="A0A1F5X5I9"/>
<proteinExistence type="predicted"/>
<evidence type="ECO:0000313" key="1">
    <source>
        <dbReference type="EMBL" id="OGF83182.1"/>
    </source>
</evidence>
<name>A0A1F5X5I9_9BACT</name>
<dbReference type="EMBL" id="MFIE01000005">
    <property type="protein sequence ID" value="OGF83182.1"/>
    <property type="molecule type" value="Genomic_DNA"/>
</dbReference>
<evidence type="ECO:0000313" key="2">
    <source>
        <dbReference type="Proteomes" id="UP000178684"/>
    </source>
</evidence>
<evidence type="ECO:0008006" key="3">
    <source>
        <dbReference type="Google" id="ProtNLM"/>
    </source>
</evidence>
<sequence length="196" mass="20267">MKSKGFTLLLSVLIVSIMLAISLGVSDIISSEIFLSGAGRESQLAFYAADAGINCAAYWDTDIAAGSPFSTTTPGTTNITCTGATKQVGGYPSCVANLDGSGASSACTASGEKKAGKSVFYLGFSNGSCAKVTVTKRQYYQPSNYDNTVVGAAPPSDAVIETHILSDGFNKGSVATQCSSNSARIFQRSIETTVYE</sequence>
<gene>
    <name evidence="1" type="ORF">A3B18_00525</name>
</gene>
<accession>A0A1F5X5I9</accession>
<reference evidence="1 2" key="1">
    <citation type="journal article" date="2016" name="Nat. Commun.">
        <title>Thousands of microbial genomes shed light on interconnected biogeochemical processes in an aquifer system.</title>
        <authorList>
            <person name="Anantharaman K."/>
            <person name="Brown C.T."/>
            <person name="Hug L.A."/>
            <person name="Sharon I."/>
            <person name="Castelle C.J."/>
            <person name="Probst A.J."/>
            <person name="Thomas B.C."/>
            <person name="Singh A."/>
            <person name="Wilkins M.J."/>
            <person name="Karaoz U."/>
            <person name="Brodie E.L."/>
            <person name="Williams K.H."/>
            <person name="Hubbard S.S."/>
            <person name="Banfield J.F."/>
        </authorList>
    </citation>
    <scope>NUCLEOTIDE SEQUENCE [LARGE SCALE GENOMIC DNA]</scope>
</reference>
<protein>
    <recommendedName>
        <fullName evidence="3">Type 4 fimbrial biogenesis protein PilX N-terminal domain-containing protein</fullName>
    </recommendedName>
</protein>
<comment type="caution">
    <text evidence="1">The sequence shown here is derived from an EMBL/GenBank/DDBJ whole genome shotgun (WGS) entry which is preliminary data.</text>
</comment>
<organism evidence="1 2">
    <name type="scientific">Candidatus Giovannonibacteria bacterium RIFCSPLOWO2_01_FULL_46_13</name>
    <dbReference type="NCBI Taxonomy" id="1798352"/>
    <lineage>
        <taxon>Bacteria</taxon>
        <taxon>Candidatus Giovannoniibacteriota</taxon>
    </lineage>
</organism>